<keyword evidence="1" id="KW-0255">Endonuclease</keyword>
<keyword evidence="1" id="KW-0540">Nuclease</keyword>
<dbReference type="SUPFAM" id="SSF52980">
    <property type="entry name" value="Restriction endonuclease-like"/>
    <property type="match status" value="1"/>
</dbReference>
<proteinExistence type="predicted"/>
<reference evidence="1 2" key="1">
    <citation type="submission" date="2022-06" db="EMBL/GenBank/DDBJ databases">
        <title>Runella sp. S5 genome sequencing.</title>
        <authorList>
            <person name="Park S."/>
        </authorList>
    </citation>
    <scope>NUCLEOTIDE SEQUENCE [LARGE SCALE GENOMIC DNA]</scope>
    <source>
        <strain evidence="1 2">S5</strain>
    </source>
</reference>
<organism evidence="1 2">
    <name type="scientific">Runella salmonicolor</name>
    <dbReference type="NCBI Taxonomy" id="2950278"/>
    <lineage>
        <taxon>Bacteria</taxon>
        <taxon>Pseudomonadati</taxon>
        <taxon>Bacteroidota</taxon>
        <taxon>Cytophagia</taxon>
        <taxon>Cytophagales</taxon>
        <taxon>Spirosomataceae</taxon>
        <taxon>Runella</taxon>
    </lineage>
</organism>
<dbReference type="EMBL" id="JAMZEL010000012">
    <property type="protein sequence ID" value="MCP1385265.1"/>
    <property type="molecule type" value="Genomic_DNA"/>
</dbReference>
<evidence type="ECO:0000313" key="1">
    <source>
        <dbReference type="EMBL" id="MCP1385265.1"/>
    </source>
</evidence>
<accession>A0ABT1FUV9</accession>
<keyword evidence="2" id="KW-1185">Reference proteome</keyword>
<sequence>MLKSLFLVENLKELAMNDNIIYMGVNAPRIHQAIIAKLITGLTNLYLQDKTSLFAYPETMIDEGQTSPTPDIMLVNSETELTEAIIEITHTQGVKKDTQKLKELMQTYDVKEGFVYDYKLNLWHRYILENLDYAENSSYCQVVDCDLSKFLF</sequence>
<name>A0ABT1FUV9_9BACT</name>
<dbReference type="Gene3D" id="3.90.1570.20">
    <property type="match status" value="1"/>
</dbReference>
<dbReference type="GO" id="GO:0004519">
    <property type="term" value="F:endonuclease activity"/>
    <property type="evidence" value="ECO:0007669"/>
    <property type="project" value="UniProtKB-KW"/>
</dbReference>
<keyword evidence="1" id="KW-0378">Hydrolase</keyword>
<dbReference type="InterPro" id="IPR011335">
    <property type="entry name" value="Restrct_endonuc-II-like"/>
</dbReference>
<evidence type="ECO:0000313" key="2">
    <source>
        <dbReference type="Proteomes" id="UP001204772"/>
    </source>
</evidence>
<dbReference type="RefSeq" id="WP_253531579.1">
    <property type="nucleotide sequence ID" value="NZ_JAMZEL010000012.1"/>
</dbReference>
<gene>
    <name evidence="1" type="ORF">NCI00_22695</name>
</gene>
<dbReference type="Proteomes" id="UP001204772">
    <property type="component" value="Unassembled WGS sequence"/>
</dbReference>
<comment type="caution">
    <text evidence="1">The sequence shown here is derived from an EMBL/GenBank/DDBJ whole genome shotgun (WGS) entry which is preliminary data.</text>
</comment>
<protein>
    <submittedName>
        <fullName evidence="1">Uma2 family endonuclease</fullName>
    </submittedName>
</protein>